<dbReference type="EnsemblMetazoa" id="G3671.1">
    <property type="protein sequence ID" value="G3671.1:cds"/>
    <property type="gene ID" value="G3671"/>
</dbReference>
<reference evidence="1" key="1">
    <citation type="submission" date="2022-08" db="UniProtKB">
        <authorList>
            <consortium name="EnsemblMetazoa"/>
        </authorList>
    </citation>
    <scope>IDENTIFICATION</scope>
    <source>
        <strain evidence="1">05x7-T-G4-1.051#20</strain>
    </source>
</reference>
<proteinExistence type="predicted"/>
<evidence type="ECO:0000313" key="2">
    <source>
        <dbReference type="Proteomes" id="UP000005408"/>
    </source>
</evidence>
<protein>
    <submittedName>
        <fullName evidence="1">Uncharacterized protein</fullName>
    </submittedName>
</protein>
<keyword evidence="2" id="KW-1185">Reference proteome</keyword>
<dbReference type="PANTHER" id="PTHR47027:SF20">
    <property type="entry name" value="REVERSE TRANSCRIPTASE-LIKE PROTEIN WITH RNA-DIRECTED DNA POLYMERASE DOMAIN"/>
    <property type="match status" value="1"/>
</dbReference>
<name>A0A8W8MWL8_MAGGI</name>
<organism evidence="1 2">
    <name type="scientific">Magallana gigas</name>
    <name type="common">Pacific oyster</name>
    <name type="synonym">Crassostrea gigas</name>
    <dbReference type="NCBI Taxonomy" id="29159"/>
    <lineage>
        <taxon>Eukaryota</taxon>
        <taxon>Metazoa</taxon>
        <taxon>Spiralia</taxon>
        <taxon>Lophotrochozoa</taxon>
        <taxon>Mollusca</taxon>
        <taxon>Bivalvia</taxon>
        <taxon>Autobranchia</taxon>
        <taxon>Pteriomorphia</taxon>
        <taxon>Ostreida</taxon>
        <taxon>Ostreoidea</taxon>
        <taxon>Ostreidae</taxon>
        <taxon>Magallana</taxon>
    </lineage>
</organism>
<dbReference type="PANTHER" id="PTHR47027">
    <property type="entry name" value="REVERSE TRANSCRIPTASE DOMAIN-CONTAINING PROTEIN"/>
    <property type="match status" value="1"/>
</dbReference>
<evidence type="ECO:0000313" key="1">
    <source>
        <dbReference type="EnsemblMetazoa" id="G3671.1:cds"/>
    </source>
</evidence>
<accession>A0A8W8MWL8</accession>
<dbReference type="Proteomes" id="UP000005408">
    <property type="component" value="Unassembled WGS sequence"/>
</dbReference>
<dbReference type="AlphaFoldDB" id="A0A8W8MWL8"/>
<sequence length="216" mass="24829">MLQQILQTMTVDPDLLSELSDEQKAILFVKIREHHQMLTTSSSDGCVQVHQRSSGEPIPVSSLKVHNNEAWITVSITETPMLSAQRCLRRILGISWQDKVPNTEVLSRANLPSMFTMLRQRTLRWLRHVRRIDDGRIPKDILYGELRTGKLSTGRPQFRFKDVVKRDKKALDIDVRSWEDLAADRPRWRSTLLRPIKSGEQKLVHAAENADNESSA</sequence>